<reference evidence="2" key="1">
    <citation type="submission" date="2023-06" db="EMBL/GenBank/DDBJ databases">
        <title>Genome-scale phylogeny and comparative genomics of the fungal order Sordariales.</title>
        <authorList>
            <consortium name="Lawrence Berkeley National Laboratory"/>
            <person name="Hensen N."/>
            <person name="Bonometti L."/>
            <person name="Westerberg I."/>
            <person name="Brannstrom I.O."/>
            <person name="Guillou S."/>
            <person name="Cros-Aarteil S."/>
            <person name="Calhoun S."/>
            <person name="Haridas S."/>
            <person name="Kuo A."/>
            <person name="Mondo S."/>
            <person name="Pangilinan J."/>
            <person name="Riley R."/>
            <person name="Labutti K."/>
            <person name="Andreopoulos B."/>
            <person name="Lipzen A."/>
            <person name="Chen C."/>
            <person name="Yanf M."/>
            <person name="Daum C."/>
            <person name="Ng V."/>
            <person name="Clum A."/>
            <person name="Steindorff A."/>
            <person name="Ohm R."/>
            <person name="Martin F."/>
            <person name="Silar P."/>
            <person name="Natvig D."/>
            <person name="Lalanne C."/>
            <person name="Gautier V."/>
            <person name="Ament-Velasquez S.L."/>
            <person name="Kruys A."/>
            <person name="Hutchinson M.I."/>
            <person name="Powell A.J."/>
            <person name="Barry K."/>
            <person name="Miller A.N."/>
            <person name="Grigoriev I.V."/>
            <person name="Debuchy R."/>
            <person name="Gladieux P."/>
            <person name="Thoren M.H."/>
            <person name="Johannesson H."/>
        </authorList>
    </citation>
    <scope>NUCLEOTIDE SEQUENCE</scope>
    <source>
        <strain evidence="2">PSN4</strain>
    </source>
</reference>
<dbReference type="GO" id="GO:0016887">
    <property type="term" value="F:ATP hydrolysis activity"/>
    <property type="evidence" value="ECO:0007669"/>
    <property type="project" value="InterPro"/>
</dbReference>
<keyword evidence="3" id="KW-1185">Reference proteome</keyword>
<dbReference type="Proteomes" id="UP001239445">
    <property type="component" value="Unassembled WGS sequence"/>
</dbReference>
<protein>
    <recommendedName>
        <fullName evidence="1">AAA+ ATPase domain-containing protein</fullName>
    </recommendedName>
</protein>
<feature type="non-terminal residue" evidence="2">
    <location>
        <position position="1"/>
    </location>
</feature>
<dbReference type="AlphaFoldDB" id="A0AAJ0B7D9"/>
<dbReference type="SMART" id="SM00382">
    <property type="entry name" value="AAA"/>
    <property type="match status" value="1"/>
</dbReference>
<feature type="domain" description="AAA+ ATPase" evidence="1">
    <location>
        <begin position="337"/>
        <end position="459"/>
    </location>
</feature>
<dbReference type="PANTHER" id="PTHR46411:SF2">
    <property type="entry name" value="AAA+ ATPASE DOMAIN-CONTAINING PROTEIN"/>
    <property type="match status" value="1"/>
</dbReference>
<gene>
    <name evidence="2" type="ORF">QBC47DRAFT_307450</name>
</gene>
<proteinExistence type="predicted"/>
<dbReference type="InterPro" id="IPR027417">
    <property type="entry name" value="P-loop_NTPase"/>
</dbReference>
<sequence length="576" mass="64628">SIHEPYEMLFYNRGRIMAVIENDDHVGKHAQLLLEFMQNERRTTWKKADELDNNRCNSIAFEDAWLLYPPGETVFRLDGGGWRAYKVARVEVSPYPSLDPIRIHGYYLGFDKTGKSLVPQLEVLSIKPYPSEQPIRRLEVVPKRHIHQIKPGLEAELIGRGRKYWKYKREAFHQWYTGDAWSMTAGKASTNVIIDHATGSGYDRSRQSQLEPSPPEPLRCIACLGKALDLGPYPTHQVFHNSRVCNVPDETPKLEVPEASTDIVDDSLLLFCPSMVWAFSLQHKSWRLVPVEDLSNIERDETAWKDWLVSNTGQKKLDKAVSSVLGATERPNTGKRQGLKVLLCGGPGTGKTFTAECLAAKYAAPLYRVTAAMLGMDPKKLDEELGIAIRRASDWRAILLIEDAGIFLQNRHNNIYRSGLLSVFASHLDASDALIFVTMCGEPDNGIISRMDWPVYLEDLDKDSQKLIWHKLIDSTNVGQVNRMQLKTFVENRLPWEDLGNLNGHQIKACFRAALALSSPNGTNGDEVVDLTDEKLSTVLKLTQEFRLAVGVPATGVAEGLCQMMGAELGQSMLGE</sequence>
<dbReference type="Pfam" id="PF00004">
    <property type="entry name" value="AAA"/>
    <property type="match status" value="1"/>
</dbReference>
<dbReference type="Gene3D" id="3.40.50.300">
    <property type="entry name" value="P-loop containing nucleotide triphosphate hydrolases"/>
    <property type="match status" value="1"/>
</dbReference>
<comment type="caution">
    <text evidence="2">The sequence shown here is derived from an EMBL/GenBank/DDBJ whole genome shotgun (WGS) entry which is preliminary data.</text>
</comment>
<evidence type="ECO:0000313" key="2">
    <source>
        <dbReference type="EMBL" id="KAK1751552.1"/>
    </source>
</evidence>
<dbReference type="PANTHER" id="PTHR46411">
    <property type="entry name" value="FAMILY ATPASE, PUTATIVE-RELATED"/>
    <property type="match status" value="1"/>
</dbReference>
<accession>A0AAJ0B7D9</accession>
<evidence type="ECO:0000259" key="1">
    <source>
        <dbReference type="SMART" id="SM00382"/>
    </source>
</evidence>
<dbReference type="Pfam" id="PF22942">
    <property type="entry name" value="DUF7025"/>
    <property type="match status" value="1"/>
</dbReference>
<dbReference type="InterPro" id="IPR003593">
    <property type="entry name" value="AAA+_ATPase"/>
</dbReference>
<dbReference type="InterPro" id="IPR003959">
    <property type="entry name" value="ATPase_AAA_core"/>
</dbReference>
<dbReference type="SUPFAM" id="SSF52540">
    <property type="entry name" value="P-loop containing nucleoside triphosphate hydrolases"/>
    <property type="match status" value="1"/>
</dbReference>
<dbReference type="GO" id="GO:0005524">
    <property type="term" value="F:ATP binding"/>
    <property type="evidence" value="ECO:0007669"/>
    <property type="project" value="InterPro"/>
</dbReference>
<dbReference type="InterPro" id="IPR054289">
    <property type="entry name" value="DUF7025"/>
</dbReference>
<evidence type="ECO:0000313" key="3">
    <source>
        <dbReference type="Proteomes" id="UP001239445"/>
    </source>
</evidence>
<organism evidence="2 3">
    <name type="scientific">Echria macrotheca</name>
    <dbReference type="NCBI Taxonomy" id="438768"/>
    <lineage>
        <taxon>Eukaryota</taxon>
        <taxon>Fungi</taxon>
        <taxon>Dikarya</taxon>
        <taxon>Ascomycota</taxon>
        <taxon>Pezizomycotina</taxon>
        <taxon>Sordariomycetes</taxon>
        <taxon>Sordariomycetidae</taxon>
        <taxon>Sordariales</taxon>
        <taxon>Schizotheciaceae</taxon>
        <taxon>Echria</taxon>
    </lineage>
</organism>
<name>A0AAJ0B7D9_9PEZI</name>
<dbReference type="EMBL" id="MU839841">
    <property type="protein sequence ID" value="KAK1751552.1"/>
    <property type="molecule type" value="Genomic_DNA"/>
</dbReference>